<keyword evidence="2" id="KW-0732">Signal</keyword>
<feature type="chain" id="PRO_5045192311" evidence="2">
    <location>
        <begin position="20"/>
        <end position="315"/>
    </location>
</feature>
<proteinExistence type="predicted"/>
<dbReference type="InterPro" id="IPR012464">
    <property type="entry name" value="DUF1676"/>
</dbReference>
<keyword evidence="1" id="KW-0812">Transmembrane</keyword>
<feature type="transmembrane region" description="Helical" evidence="1">
    <location>
        <begin position="169"/>
        <end position="193"/>
    </location>
</feature>
<evidence type="ECO:0000313" key="4">
    <source>
        <dbReference type="RefSeq" id="XP_015173233.1"/>
    </source>
</evidence>
<organism evidence="3 4">
    <name type="scientific">Polistes dominula</name>
    <name type="common">European paper wasp</name>
    <name type="synonym">Vespa dominula</name>
    <dbReference type="NCBI Taxonomy" id="743375"/>
    <lineage>
        <taxon>Eukaryota</taxon>
        <taxon>Metazoa</taxon>
        <taxon>Ecdysozoa</taxon>
        <taxon>Arthropoda</taxon>
        <taxon>Hexapoda</taxon>
        <taxon>Insecta</taxon>
        <taxon>Pterygota</taxon>
        <taxon>Neoptera</taxon>
        <taxon>Endopterygota</taxon>
        <taxon>Hymenoptera</taxon>
        <taxon>Apocrita</taxon>
        <taxon>Aculeata</taxon>
        <taxon>Vespoidea</taxon>
        <taxon>Vespidae</taxon>
        <taxon>Polistinae</taxon>
        <taxon>Polistini</taxon>
        <taxon>Polistes</taxon>
    </lineage>
</organism>
<protein>
    <submittedName>
        <fullName evidence="4">Uncharacterized protein LOC107064737</fullName>
    </submittedName>
</protein>
<keyword evidence="1" id="KW-1133">Transmembrane helix</keyword>
<dbReference type="Proteomes" id="UP000694924">
    <property type="component" value="Unplaced"/>
</dbReference>
<dbReference type="RefSeq" id="XP_015173233.1">
    <property type="nucleotide sequence ID" value="XM_015317747.1"/>
</dbReference>
<dbReference type="GeneID" id="107064737"/>
<keyword evidence="3" id="KW-1185">Reference proteome</keyword>
<dbReference type="Pfam" id="PF07898">
    <property type="entry name" value="DUF1676"/>
    <property type="match status" value="1"/>
</dbReference>
<sequence length="315" mass="36483">MKNHFRNLYLFVLVSTGITVIMEPKEHSEDTKENSLNFNDAFGTCLTNKEYGILECANRATLSVIQSFNEQDELNFGNFHLERADGYGRELFEHDYDPNHFHNVIKAAIRLIERRNMKWNLDHLYPGLRMRVGPMINANGILEFVLDDMPSPSYLDKQSGTGRILTRHLLPFLMGFKFNLVSLIPIIFGLLLIVSKKILLLIKVAFLISGLLGWNSIYNTPPVHNPSILYGFNGYDHPYEDGQINSGGHFYDHYHHHHHHPNFQYRPYRVPTASNVEFTPYDRHVVREVIDVYDNVDKTDQSTRTSKNFAWTAKS</sequence>
<accession>A0ABM1HZ46</accession>
<gene>
    <name evidence="4" type="primary">LOC107064737</name>
</gene>
<reference evidence="4" key="1">
    <citation type="submission" date="2025-08" db="UniProtKB">
        <authorList>
            <consortium name="RefSeq"/>
        </authorList>
    </citation>
    <scope>IDENTIFICATION</scope>
    <source>
        <tissue evidence="4">Whole body</tissue>
    </source>
</reference>
<evidence type="ECO:0000256" key="1">
    <source>
        <dbReference type="SAM" id="Phobius"/>
    </source>
</evidence>
<dbReference type="PANTHER" id="PTHR21879:SF27">
    <property type="entry name" value="OSIRIS 10A"/>
    <property type="match status" value="1"/>
</dbReference>
<dbReference type="PANTHER" id="PTHR21879">
    <property type="entry name" value="FI03362P-RELATED-RELATED"/>
    <property type="match status" value="1"/>
</dbReference>
<keyword evidence="1" id="KW-0472">Membrane</keyword>
<evidence type="ECO:0000313" key="3">
    <source>
        <dbReference type="Proteomes" id="UP000694924"/>
    </source>
</evidence>
<feature type="signal peptide" evidence="2">
    <location>
        <begin position="1"/>
        <end position="19"/>
    </location>
</feature>
<feature type="transmembrane region" description="Helical" evidence="1">
    <location>
        <begin position="200"/>
        <end position="218"/>
    </location>
</feature>
<name>A0ABM1HZ46_POLDO</name>
<evidence type="ECO:0000256" key="2">
    <source>
        <dbReference type="SAM" id="SignalP"/>
    </source>
</evidence>